<feature type="domain" description="Peptidase M1 membrane alanine aminopeptidase" evidence="12">
    <location>
        <begin position="253"/>
        <end position="464"/>
    </location>
</feature>
<dbReference type="AlphaFoldDB" id="A0A3D8YIZ6"/>
<protein>
    <recommendedName>
        <fullName evidence="5">Aminopeptidase N</fullName>
        <ecNumber evidence="4">3.4.11.2</ecNumber>
    </recommendedName>
</protein>
<dbReference type="GO" id="GO:0070006">
    <property type="term" value="F:metalloaminopeptidase activity"/>
    <property type="evidence" value="ECO:0007669"/>
    <property type="project" value="TreeGrafter"/>
</dbReference>
<feature type="signal peptide" evidence="11">
    <location>
        <begin position="1"/>
        <end position="23"/>
    </location>
</feature>
<evidence type="ECO:0000256" key="11">
    <source>
        <dbReference type="SAM" id="SignalP"/>
    </source>
</evidence>
<keyword evidence="9" id="KW-0862">Zinc</keyword>
<dbReference type="EC" id="3.4.11.2" evidence="4"/>
<comment type="catalytic activity">
    <reaction evidence="1">
        <text>Release of an N-terminal amino acid, Xaa-|-Yaa- from a peptide, amide or arylamide. Xaa is preferably Ala, but may be most amino acids including Pro (slow action). When a terminal hydrophobic residue is followed by a prolyl residue, the two may be released as an intact Xaa-Pro dipeptide.</text>
        <dbReference type="EC" id="3.4.11.2"/>
    </reaction>
</comment>
<keyword evidence="10" id="KW-0482">Metalloprotease</keyword>
<comment type="similarity">
    <text evidence="3">Belongs to the peptidase M1 family.</text>
</comment>
<evidence type="ECO:0000256" key="1">
    <source>
        <dbReference type="ARBA" id="ARBA00000098"/>
    </source>
</evidence>
<dbReference type="SUPFAM" id="SSF63737">
    <property type="entry name" value="Leukotriene A4 hydrolase N-terminal domain"/>
    <property type="match status" value="1"/>
</dbReference>
<dbReference type="GO" id="GO:0016285">
    <property type="term" value="F:alanyl aminopeptidase activity"/>
    <property type="evidence" value="ECO:0007669"/>
    <property type="project" value="UniProtKB-EC"/>
</dbReference>
<dbReference type="InterPro" id="IPR050344">
    <property type="entry name" value="Peptidase_M1_aminopeptidases"/>
</dbReference>
<keyword evidence="8" id="KW-0378">Hydrolase</keyword>
<keyword evidence="11" id="KW-0732">Signal</keyword>
<dbReference type="Proteomes" id="UP000256373">
    <property type="component" value="Unassembled WGS sequence"/>
</dbReference>
<dbReference type="InterPro" id="IPR027268">
    <property type="entry name" value="Peptidase_M4/M1_CTD_sf"/>
</dbReference>
<dbReference type="GO" id="GO:0008270">
    <property type="term" value="F:zinc ion binding"/>
    <property type="evidence" value="ECO:0007669"/>
    <property type="project" value="InterPro"/>
</dbReference>
<evidence type="ECO:0000256" key="4">
    <source>
        <dbReference type="ARBA" id="ARBA00012564"/>
    </source>
</evidence>
<evidence type="ECO:0000256" key="10">
    <source>
        <dbReference type="ARBA" id="ARBA00023049"/>
    </source>
</evidence>
<dbReference type="CDD" id="cd09602">
    <property type="entry name" value="M1_APN"/>
    <property type="match status" value="1"/>
</dbReference>
<evidence type="ECO:0000259" key="12">
    <source>
        <dbReference type="Pfam" id="PF01433"/>
    </source>
</evidence>
<dbReference type="InterPro" id="IPR042097">
    <property type="entry name" value="Aminopeptidase_N-like_N_sf"/>
</dbReference>
<dbReference type="GO" id="GO:0016020">
    <property type="term" value="C:membrane"/>
    <property type="evidence" value="ECO:0007669"/>
    <property type="project" value="TreeGrafter"/>
</dbReference>
<keyword evidence="7" id="KW-0479">Metal-binding</keyword>
<dbReference type="PROSITE" id="PS51257">
    <property type="entry name" value="PROKAR_LIPOPROTEIN"/>
    <property type="match status" value="1"/>
</dbReference>
<reference evidence="14 15" key="1">
    <citation type="submission" date="2018-07" db="EMBL/GenBank/DDBJ databases">
        <title>Dyadobacter roseus sp. nov., isolated from rose rhizosphere soil.</title>
        <authorList>
            <person name="Chen L."/>
        </authorList>
    </citation>
    <scope>NUCLEOTIDE SEQUENCE [LARGE SCALE GENOMIC DNA]</scope>
    <source>
        <strain evidence="14 15">RS19</strain>
    </source>
</reference>
<gene>
    <name evidence="14" type="ORF">DSL64_04905</name>
</gene>
<dbReference type="GO" id="GO:0006508">
    <property type="term" value="P:proteolysis"/>
    <property type="evidence" value="ECO:0007669"/>
    <property type="project" value="UniProtKB-KW"/>
</dbReference>
<sequence length="855" mass="97599">MCRFLLYCSATFLCLFVFISCKTANTEIPEAGVSFQLNQQRQKSISGIEYTLELDIPKVKSEAIKGKEIVSFALTDISKPVVLDFTADSSHLLSVKIKGEEADYQFENGHIVLAESSLQKGRNEIEINFVAGDMSLNRSDDYLYTLFVPDRASSCFPLFDQPNLKAVYTFSLKTPAEWEAVANGALLNQTTEGKKKVYHFAKTQPISSYLFAFAAGKFFKTTETVKGREMTMYYRETDAGKVAKNRTEVFRLHAESLAWLEDYTSIKYPFDKFDFALIPSFQYGGMEHPGAVFYNESALFLDENASVNKKMARASVIAHESAHMWFGDLVTMDWFNDVWLKEVFANFMAAKIVHPSFPEINHDLRFLLAHYPAAYEVDRTAGTNPILQDLGNMRNAGTLYGAIIYQKAPIVMRQLERKIGEKLMRESLAEYLKKFFFGNARWDDLIGIIDSKTPLNITEWSNVWVKTSGMPEYNLLSENGPLSIQQATDSVSARIWQQSLHARWKKDDTYSESSLNLVNAKPLLVSGSKAMVFPNSSGVGYGYFRMDTLSRNYFIRHYYDKSEAGMDDPVFRGAMLVNIWEAFLRSDGAEPEVMITAISDMLVKEDNPLLTDYLLGNLHSLWWNFISDTNRQGLQEYMETLLWKRLTTIPDKGIKTSYFKAFKNVVRTADGLAKLENLWNDKLKVKDLVLSEDDKIGLACELVLKGGDQYNRILEKQLGETKNPDRKAKLKFVVPALSNDQTQRDAFFESLKLEENREKEAWVLEGLSYLHHPLRQQSAVKYLKPSLDMLQEIQLTGDIFFPTRWTNTTFAGHSGAEAQKVAQTFLSEHPDYPYYLRNKILQATDMLDRSVKLKR</sequence>
<dbReference type="InterPro" id="IPR045357">
    <property type="entry name" value="Aminopeptidase_N-like_N"/>
</dbReference>
<dbReference type="Pfam" id="PF01433">
    <property type="entry name" value="Peptidase_M1"/>
    <property type="match status" value="1"/>
</dbReference>
<feature type="domain" description="Aminopeptidase N-like N-terminal" evidence="13">
    <location>
        <begin position="49"/>
        <end position="210"/>
    </location>
</feature>
<dbReference type="GO" id="GO:0042277">
    <property type="term" value="F:peptide binding"/>
    <property type="evidence" value="ECO:0007669"/>
    <property type="project" value="TreeGrafter"/>
</dbReference>
<evidence type="ECO:0000256" key="7">
    <source>
        <dbReference type="ARBA" id="ARBA00022723"/>
    </source>
</evidence>
<evidence type="ECO:0000256" key="5">
    <source>
        <dbReference type="ARBA" id="ARBA00015611"/>
    </source>
</evidence>
<dbReference type="PRINTS" id="PR00756">
    <property type="entry name" value="ALADIPTASE"/>
</dbReference>
<evidence type="ECO:0000256" key="2">
    <source>
        <dbReference type="ARBA" id="ARBA00001947"/>
    </source>
</evidence>
<organism evidence="14 15">
    <name type="scientific">Dyadobacter luteus</name>
    <dbReference type="NCBI Taxonomy" id="2259619"/>
    <lineage>
        <taxon>Bacteria</taxon>
        <taxon>Pseudomonadati</taxon>
        <taxon>Bacteroidota</taxon>
        <taxon>Cytophagia</taxon>
        <taxon>Cytophagales</taxon>
        <taxon>Spirosomataceae</taxon>
        <taxon>Dyadobacter</taxon>
    </lineage>
</organism>
<dbReference type="PANTHER" id="PTHR11533">
    <property type="entry name" value="PROTEASE M1 ZINC METALLOPROTEASE"/>
    <property type="match status" value="1"/>
</dbReference>
<keyword evidence="6" id="KW-0645">Protease</keyword>
<comment type="cofactor">
    <cofactor evidence="2">
        <name>Zn(2+)</name>
        <dbReference type="ChEBI" id="CHEBI:29105"/>
    </cofactor>
</comment>
<dbReference type="PANTHER" id="PTHR11533:SF299">
    <property type="entry name" value="AMINOPEPTIDASE"/>
    <property type="match status" value="1"/>
</dbReference>
<dbReference type="GO" id="GO:0005615">
    <property type="term" value="C:extracellular space"/>
    <property type="evidence" value="ECO:0007669"/>
    <property type="project" value="TreeGrafter"/>
</dbReference>
<dbReference type="EMBL" id="QNUL01000002">
    <property type="protein sequence ID" value="REA63770.1"/>
    <property type="molecule type" value="Genomic_DNA"/>
</dbReference>
<evidence type="ECO:0000256" key="3">
    <source>
        <dbReference type="ARBA" id="ARBA00010136"/>
    </source>
</evidence>
<evidence type="ECO:0000256" key="6">
    <source>
        <dbReference type="ARBA" id="ARBA00022670"/>
    </source>
</evidence>
<dbReference type="GO" id="GO:0043171">
    <property type="term" value="P:peptide catabolic process"/>
    <property type="evidence" value="ECO:0007669"/>
    <property type="project" value="TreeGrafter"/>
</dbReference>
<evidence type="ECO:0000259" key="13">
    <source>
        <dbReference type="Pfam" id="PF17900"/>
    </source>
</evidence>
<accession>A0A3D8YIZ6</accession>
<evidence type="ECO:0000256" key="9">
    <source>
        <dbReference type="ARBA" id="ARBA00022833"/>
    </source>
</evidence>
<dbReference type="SUPFAM" id="SSF55486">
    <property type="entry name" value="Metalloproteases ('zincins'), catalytic domain"/>
    <property type="match status" value="1"/>
</dbReference>
<dbReference type="Gene3D" id="2.60.40.1730">
    <property type="entry name" value="tricorn interacting facor f3 domain"/>
    <property type="match status" value="1"/>
</dbReference>
<dbReference type="OrthoDB" id="100605at2"/>
<name>A0A3D8YIZ6_9BACT</name>
<dbReference type="Gene3D" id="1.10.390.10">
    <property type="entry name" value="Neutral Protease Domain 2"/>
    <property type="match status" value="1"/>
</dbReference>
<evidence type="ECO:0000313" key="15">
    <source>
        <dbReference type="Proteomes" id="UP000256373"/>
    </source>
</evidence>
<proteinExistence type="inferred from homology"/>
<dbReference type="InterPro" id="IPR014782">
    <property type="entry name" value="Peptidase_M1_dom"/>
</dbReference>
<dbReference type="InterPro" id="IPR001930">
    <property type="entry name" value="Peptidase_M1"/>
</dbReference>
<evidence type="ECO:0000313" key="14">
    <source>
        <dbReference type="EMBL" id="REA63770.1"/>
    </source>
</evidence>
<keyword evidence="15" id="KW-1185">Reference proteome</keyword>
<dbReference type="Pfam" id="PF17900">
    <property type="entry name" value="Peptidase_M1_N"/>
    <property type="match status" value="1"/>
</dbReference>
<dbReference type="GO" id="GO:0005737">
    <property type="term" value="C:cytoplasm"/>
    <property type="evidence" value="ECO:0007669"/>
    <property type="project" value="TreeGrafter"/>
</dbReference>
<evidence type="ECO:0000256" key="8">
    <source>
        <dbReference type="ARBA" id="ARBA00022801"/>
    </source>
</evidence>
<dbReference type="RefSeq" id="WP_115829521.1">
    <property type="nucleotide sequence ID" value="NZ_QNUL01000002.1"/>
</dbReference>
<feature type="chain" id="PRO_5017674229" description="Aminopeptidase N" evidence="11">
    <location>
        <begin position="24"/>
        <end position="855"/>
    </location>
</feature>
<comment type="caution">
    <text evidence="14">The sequence shown here is derived from an EMBL/GenBank/DDBJ whole genome shotgun (WGS) entry which is preliminary data.</text>
</comment>